<protein>
    <recommendedName>
        <fullName evidence="4">C2 domain-containing protein</fullName>
    </recommendedName>
</protein>
<dbReference type="InterPro" id="IPR035892">
    <property type="entry name" value="C2_domain_sf"/>
</dbReference>
<dbReference type="PRINTS" id="PR00360">
    <property type="entry name" value="C2DOMAIN"/>
</dbReference>
<evidence type="ECO:0000313" key="6">
    <source>
        <dbReference type="Proteomes" id="UP000054408"/>
    </source>
</evidence>
<evidence type="ECO:0000256" key="2">
    <source>
        <dbReference type="ARBA" id="ARBA00022837"/>
    </source>
</evidence>
<evidence type="ECO:0000256" key="3">
    <source>
        <dbReference type="SAM" id="MobiDB-lite"/>
    </source>
</evidence>
<keyword evidence="2" id="KW-0106">Calcium</keyword>
<dbReference type="PROSITE" id="PS50004">
    <property type="entry name" value="C2"/>
    <property type="match status" value="1"/>
</dbReference>
<feature type="compositionally biased region" description="Basic and acidic residues" evidence="3">
    <location>
        <begin position="185"/>
        <end position="201"/>
    </location>
</feature>
<evidence type="ECO:0000259" key="4">
    <source>
        <dbReference type="PROSITE" id="PS50004"/>
    </source>
</evidence>
<dbReference type="GeneID" id="25567551"/>
<keyword evidence="1" id="KW-0479">Metal-binding</keyword>
<organism evidence="5 6">
    <name type="scientific">Thecamonas trahens ATCC 50062</name>
    <dbReference type="NCBI Taxonomy" id="461836"/>
    <lineage>
        <taxon>Eukaryota</taxon>
        <taxon>Apusozoa</taxon>
        <taxon>Apusomonadida</taxon>
        <taxon>Apusomonadidae</taxon>
        <taxon>Thecamonas</taxon>
    </lineage>
</organism>
<proteinExistence type="predicted"/>
<sequence>MSYSDSYDDRSPAEHLLVRVIKGVDLAARDSSGKSDPYVVIKYGKEKAKTAYKEQTLEPHWEETHQFPYDKSATAIELEVWDWDKIGADFMGRCSVPIEDIPFGRPEALWYELRDKKGRVTKKAHGKILVELGFILPEADGIPIRTGLGDDYAAYGSHPAYAPRPAGPHGYPPHYAHPSSRRPPARRDPNLDRYGRPRDPLDSEAGYHQAFEREYRAMVNRVVRDAHGLRSAGGEALPSHAHLPSHAAPPQPAGYGAGYGHSYGSGAYGPGAYASGYPPASAGGYYPPPAADIVPPYSRYGDIL</sequence>
<evidence type="ECO:0000313" key="5">
    <source>
        <dbReference type="EMBL" id="KNC52838.1"/>
    </source>
</evidence>
<feature type="domain" description="C2" evidence="4">
    <location>
        <begin position="1"/>
        <end position="111"/>
    </location>
</feature>
<gene>
    <name evidence="5" type="ORF">AMSG_08981</name>
</gene>
<evidence type="ECO:0000256" key="1">
    <source>
        <dbReference type="ARBA" id="ARBA00022723"/>
    </source>
</evidence>
<dbReference type="Proteomes" id="UP000054408">
    <property type="component" value="Unassembled WGS sequence"/>
</dbReference>
<dbReference type="Pfam" id="PF00168">
    <property type="entry name" value="C2"/>
    <property type="match status" value="1"/>
</dbReference>
<dbReference type="SMART" id="SM00239">
    <property type="entry name" value="C2"/>
    <property type="match status" value="1"/>
</dbReference>
<dbReference type="eggNOG" id="KOG1012">
    <property type="taxonomic scope" value="Eukaryota"/>
</dbReference>
<dbReference type="PANTHER" id="PTHR45911:SF4">
    <property type="entry name" value="MULTIPLE C2 AND TRANSMEMBRANE DOMAIN-CONTAINING PROTEIN"/>
    <property type="match status" value="1"/>
</dbReference>
<accession>A0A0L0DN47</accession>
<keyword evidence="6" id="KW-1185">Reference proteome</keyword>
<reference evidence="5 6" key="1">
    <citation type="submission" date="2010-05" db="EMBL/GenBank/DDBJ databases">
        <title>The Genome Sequence of Thecamonas trahens ATCC 50062.</title>
        <authorList>
            <consortium name="The Broad Institute Genome Sequencing Platform"/>
            <person name="Russ C."/>
            <person name="Cuomo C."/>
            <person name="Shea T."/>
            <person name="Young S.K."/>
            <person name="Zeng Q."/>
            <person name="Koehrsen M."/>
            <person name="Haas B."/>
            <person name="Borodovsky M."/>
            <person name="Guigo R."/>
            <person name="Alvarado L."/>
            <person name="Berlin A."/>
            <person name="Bochicchio J."/>
            <person name="Borenstein D."/>
            <person name="Chapman S."/>
            <person name="Chen Z."/>
            <person name="Freedman E."/>
            <person name="Gellesch M."/>
            <person name="Goldberg J."/>
            <person name="Griggs A."/>
            <person name="Gujja S."/>
            <person name="Heilman E."/>
            <person name="Heiman D."/>
            <person name="Hepburn T."/>
            <person name="Howarth C."/>
            <person name="Jen D."/>
            <person name="Larson L."/>
            <person name="Mehta T."/>
            <person name="Park D."/>
            <person name="Pearson M."/>
            <person name="Roberts A."/>
            <person name="Saif S."/>
            <person name="Shenoy N."/>
            <person name="Sisk P."/>
            <person name="Stolte C."/>
            <person name="Sykes S."/>
            <person name="Thomson T."/>
            <person name="Walk T."/>
            <person name="White J."/>
            <person name="Yandava C."/>
            <person name="Burger G."/>
            <person name="Gray M.W."/>
            <person name="Holland P.W.H."/>
            <person name="King N."/>
            <person name="Lang F.B.F."/>
            <person name="Roger A.J."/>
            <person name="Ruiz-Trillo I."/>
            <person name="Lander E."/>
            <person name="Nusbaum C."/>
        </authorList>
    </citation>
    <scope>NUCLEOTIDE SEQUENCE [LARGE SCALE GENOMIC DNA]</scope>
    <source>
        <strain evidence="5 6">ATCC 50062</strain>
    </source>
</reference>
<dbReference type="PANTHER" id="PTHR45911">
    <property type="entry name" value="C2 DOMAIN-CONTAINING PROTEIN"/>
    <property type="match status" value="1"/>
</dbReference>
<dbReference type="GO" id="GO:0016020">
    <property type="term" value="C:membrane"/>
    <property type="evidence" value="ECO:0007669"/>
    <property type="project" value="TreeGrafter"/>
</dbReference>
<name>A0A0L0DN47_THETB</name>
<dbReference type="EMBL" id="GL349476">
    <property type="protein sequence ID" value="KNC52838.1"/>
    <property type="molecule type" value="Genomic_DNA"/>
</dbReference>
<dbReference type="CDD" id="cd00030">
    <property type="entry name" value="C2"/>
    <property type="match status" value="1"/>
</dbReference>
<dbReference type="OrthoDB" id="5973539at2759"/>
<dbReference type="Gene3D" id="2.60.40.150">
    <property type="entry name" value="C2 domain"/>
    <property type="match status" value="1"/>
</dbReference>
<feature type="compositionally biased region" description="Low complexity" evidence="3">
    <location>
        <begin position="159"/>
        <end position="178"/>
    </location>
</feature>
<dbReference type="AlphaFoldDB" id="A0A0L0DN47"/>
<dbReference type="RefSeq" id="XP_013754943.1">
    <property type="nucleotide sequence ID" value="XM_013899489.1"/>
</dbReference>
<dbReference type="GO" id="GO:0005509">
    <property type="term" value="F:calcium ion binding"/>
    <property type="evidence" value="ECO:0007669"/>
    <property type="project" value="TreeGrafter"/>
</dbReference>
<dbReference type="InterPro" id="IPR000008">
    <property type="entry name" value="C2_dom"/>
</dbReference>
<dbReference type="SUPFAM" id="SSF49562">
    <property type="entry name" value="C2 domain (Calcium/lipid-binding domain, CaLB)"/>
    <property type="match status" value="1"/>
</dbReference>
<dbReference type="STRING" id="461836.A0A0L0DN47"/>
<feature type="region of interest" description="Disordered" evidence="3">
    <location>
        <begin position="159"/>
        <end position="204"/>
    </location>
</feature>